<reference evidence="8" key="1">
    <citation type="journal article" date="2008" name="Nat. Genet.">
        <title>The Pristionchus pacificus genome provides a unique perspective on nematode lifestyle and parasitism.</title>
        <authorList>
            <person name="Dieterich C."/>
            <person name="Clifton S.W."/>
            <person name="Schuster L.N."/>
            <person name="Chinwalla A."/>
            <person name="Delehaunty K."/>
            <person name="Dinkelacker I."/>
            <person name="Fulton L."/>
            <person name="Fulton R."/>
            <person name="Godfrey J."/>
            <person name="Minx P."/>
            <person name="Mitreva M."/>
            <person name="Roeseler W."/>
            <person name="Tian H."/>
            <person name="Witte H."/>
            <person name="Yang S.P."/>
            <person name="Wilson R.K."/>
            <person name="Sommer R.J."/>
        </authorList>
    </citation>
    <scope>NUCLEOTIDE SEQUENCE [LARGE SCALE GENOMIC DNA]</scope>
    <source>
        <strain evidence="8">PS312</strain>
    </source>
</reference>
<keyword evidence="8" id="KW-1185">Reference proteome</keyword>
<dbReference type="PANTHER" id="PTHR24224">
    <property type="entry name" value="CARDIOACCELERATORY PEPTIDE RECEPTOR-RELATED"/>
    <property type="match status" value="1"/>
</dbReference>
<feature type="transmembrane region" description="Helical" evidence="5">
    <location>
        <begin position="12"/>
        <end position="28"/>
    </location>
</feature>
<dbReference type="Gene3D" id="1.20.1070.10">
    <property type="entry name" value="Rhodopsin 7-helix transmembrane proteins"/>
    <property type="match status" value="1"/>
</dbReference>
<feature type="domain" description="G-protein coupled receptors family 1 profile" evidence="6">
    <location>
        <begin position="22"/>
        <end position="294"/>
    </location>
</feature>
<name>A0A8R1YF62_PRIPA</name>
<evidence type="ECO:0000313" key="8">
    <source>
        <dbReference type="Proteomes" id="UP000005239"/>
    </source>
</evidence>
<dbReference type="InterPro" id="IPR017452">
    <property type="entry name" value="GPCR_Rhodpsn_7TM"/>
</dbReference>
<feature type="transmembrane region" description="Helical" evidence="5">
    <location>
        <begin position="281"/>
        <end position="299"/>
    </location>
</feature>
<dbReference type="Pfam" id="PF00001">
    <property type="entry name" value="7tm_1"/>
    <property type="match status" value="1"/>
</dbReference>
<dbReference type="SUPFAM" id="SSF81321">
    <property type="entry name" value="Family A G protein-coupled receptor-like"/>
    <property type="match status" value="1"/>
</dbReference>
<keyword evidence="2 5" id="KW-0812">Transmembrane</keyword>
<comment type="subcellular location">
    <subcellularLocation>
        <location evidence="1">Membrane</location>
    </subcellularLocation>
</comment>
<dbReference type="GO" id="GO:0004930">
    <property type="term" value="F:G protein-coupled receptor activity"/>
    <property type="evidence" value="ECO:0007669"/>
    <property type="project" value="InterPro"/>
</dbReference>
<dbReference type="EnsemblMetazoa" id="PPA07953.1">
    <property type="protein sequence ID" value="PPA07953.1"/>
    <property type="gene ID" value="WBGene00097507"/>
</dbReference>
<feature type="transmembrane region" description="Helical" evidence="5">
    <location>
        <begin position="104"/>
        <end position="122"/>
    </location>
</feature>
<evidence type="ECO:0000256" key="2">
    <source>
        <dbReference type="ARBA" id="ARBA00022692"/>
    </source>
</evidence>
<protein>
    <recommendedName>
        <fullName evidence="6">G-protein coupled receptors family 1 profile domain-containing protein</fullName>
    </recommendedName>
</protein>
<evidence type="ECO:0000259" key="6">
    <source>
        <dbReference type="PROSITE" id="PS50262"/>
    </source>
</evidence>
<feature type="transmembrane region" description="Helical" evidence="5">
    <location>
        <begin position="181"/>
        <end position="206"/>
    </location>
</feature>
<proteinExistence type="predicted"/>
<evidence type="ECO:0000256" key="1">
    <source>
        <dbReference type="ARBA" id="ARBA00004370"/>
    </source>
</evidence>
<evidence type="ECO:0000256" key="5">
    <source>
        <dbReference type="SAM" id="Phobius"/>
    </source>
</evidence>
<gene>
    <name evidence="7" type="primary">WBGene00097507</name>
</gene>
<dbReference type="PANTHER" id="PTHR24224:SF37">
    <property type="entry name" value="G-PROTEIN COUPLED RECEPTORS FAMILY 1 PROFILE DOMAIN-CONTAINING PROTEIN"/>
    <property type="match status" value="1"/>
</dbReference>
<feature type="transmembrane region" description="Helical" evidence="5">
    <location>
        <begin position="40"/>
        <end position="69"/>
    </location>
</feature>
<dbReference type="PROSITE" id="PS50262">
    <property type="entry name" value="G_PROTEIN_RECEP_F1_2"/>
    <property type="match status" value="1"/>
</dbReference>
<accession>A0A8R1YF62</accession>
<organism evidence="7 8">
    <name type="scientific">Pristionchus pacificus</name>
    <name type="common">Parasitic nematode worm</name>
    <dbReference type="NCBI Taxonomy" id="54126"/>
    <lineage>
        <taxon>Eukaryota</taxon>
        <taxon>Metazoa</taxon>
        <taxon>Ecdysozoa</taxon>
        <taxon>Nematoda</taxon>
        <taxon>Chromadorea</taxon>
        <taxon>Rhabditida</taxon>
        <taxon>Rhabditina</taxon>
        <taxon>Diplogasteromorpha</taxon>
        <taxon>Diplogasteroidea</taxon>
        <taxon>Neodiplogasteridae</taxon>
        <taxon>Pristionchus</taxon>
    </lineage>
</organism>
<evidence type="ECO:0000313" key="7">
    <source>
        <dbReference type="EnsemblMetazoa" id="PPA07953.1"/>
    </source>
</evidence>
<dbReference type="Proteomes" id="UP000005239">
    <property type="component" value="Unassembled WGS sequence"/>
</dbReference>
<feature type="transmembrane region" description="Helical" evidence="5">
    <location>
        <begin position="134"/>
        <end position="151"/>
    </location>
</feature>
<sequence>MKFPFIVKTLRYSVAIFIGMPLNIYVLTRMFKLARKCSDVYSNGVGVCLFIMAVSDLTSLSTITIHMALSVQSYETLDWLGTSVLNGLCKIVVYSQHVSTSLSIWSWLIMSVLRYLSVYHPLVYIRLWQMPTKVLAGAFVVASTANSWLLISVKNNDEGSMTGDAGCTQTPLFESDIVNRVFLLVDCVWSFFIPCAVILFVDLAVFSSSIRFRNGKKRSLRYSGGRFVRHHSLLPRWLLIALIDVFLNAPESTLRFLTIVGVLKPEADSYQYLIIRQLAQVLYYFQFGFNSIYLALFIFDKSTRPSTRRGPCNSNSYELVEAAQPFRIDKGYYPRSSLQLKSSNDTIQTSVTSPLYPAVFPYGGGQQLDPVVESLLPDNERDESKVVENVFTL</sequence>
<reference evidence="7" key="2">
    <citation type="submission" date="2022-06" db="UniProtKB">
        <authorList>
            <consortium name="EnsemblMetazoa"/>
        </authorList>
    </citation>
    <scope>IDENTIFICATION</scope>
    <source>
        <strain evidence="7">PS312</strain>
    </source>
</reference>
<evidence type="ECO:0000256" key="4">
    <source>
        <dbReference type="ARBA" id="ARBA00023136"/>
    </source>
</evidence>
<keyword evidence="4 5" id="KW-0472">Membrane</keyword>
<keyword evidence="3 5" id="KW-1133">Transmembrane helix</keyword>
<evidence type="ECO:0000256" key="3">
    <source>
        <dbReference type="ARBA" id="ARBA00022989"/>
    </source>
</evidence>
<dbReference type="InterPro" id="IPR052665">
    <property type="entry name" value="Neuropeptide-GPCR"/>
</dbReference>
<dbReference type="AlphaFoldDB" id="A0A8R1YF62"/>
<dbReference type="GO" id="GO:0016020">
    <property type="term" value="C:membrane"/>
    <property type="evidence" value="ECO:0000318"/>
    <property type="project" value="GO_Central"/>
</dbReference>
<dbReference type="InterPro" id="IPR000276">
    <property type="entry name" value="GPCR_Rhodpsn"/>
</dbReference>